<comment type="subcellular location">
    <subcellularLocation>
        <location evidence="2">Membrane</location>
        <topology evidence="2">Multi-pass membrane protein</topology>
    </subcellularLocation>
</comment>
<name>A0A351U2U1_9BACT</name>
<accession>A0A351U2U1</accession>
<dbReference type="CDD" id="cd06163">
    <property type="entry name" value="S2P-M50_PDZ_RseP-like"/>
    <property type="match status" value="1"/>
</dbReference>
<dbReference type="Proteomes" id="UP000777265">
    <property type="component" value="Unassembled WGS sequence"/>
</dbReference>
<dbReference type="PANTHER" id="PTHR42837">
    <property type="entry name" value="REGULATOR OF SIGMA-E PROTEASE RSEP"/>
    <property type="match status" value="1"/>
</dbReference>
<feature type="transmembrane region" description="Helical" evidence="11">
    <location>
        <begin position="92"/>
        <end position="117"/>
    </location>
</feature>
<evidence type="ECO:0000256" key="2">
    <source>
        <dbReference type="ARBA" id="ARBA00004141"/>
    </source>
</evidence>
<sequence length="251" mass="27149">MIILSLLAFMAAFTVIVLVHEFGHFLAARKSGVKVYEFSLGFPFSPRVITLFHHKETAFTIRLLPLGGFVSFSQEGGEDDTELFSASYRKRALILSAGSLFNILFAFVIFIPVFIIGRHLDPVNALLMSAQAVWQILSGTIQFIINAVTGHGTMEGVSGPVGIAVMAGKAASKGILNLCYLTGVLSMSIGIMNLLPLPALDGGHLAMLFLESIRRKPLNPRVHQMATVVGLALFLVFTVAVTYKDIAKLIA</sequence>
<evidence type="ECO:0000259" key="12">
    <source>
        <dbReference type="Pfam" id="PF02163"/>
    </source>
</evidence>
<comment type="caution">
    <text evidence="13">The sequence shown here is derived from an EMBL/GenBank/DDBJ whole genome shotgun (WGS) entry which is preliminary data.</text>
</comment>
<evidence type="ECO:0000256" key="1">
    <source>
        <dbReference type="ARBA" id="ARBA00001947"/>
    </source>
</evidence>
<evidence type="ECO:0000256" key="10">
    <source>
        <dbReference type="ARBA" id="ARBA00023136"/>
    </source>
</evidence>
<feature type="transmembrane region" description="Helical" evidence="11">
    <location>
        <begin position="6"/>
        <end position="27"/>
    </location>
</feature>
<keyword evidence="6" id="KW-0378">Hydrolase</keyword>
<dbReference type="Pfam" id="PF02163">
    <property type="entry name" value="Peptidase_M50"/>
    <property type="match status" value="1"/>
</dbReference>
<feature type="transmembrane region" description="Helical" evidence="11">
    <location>
        <begin position="222"/>
        <end position="243"/>
    </location>
</feature>
<comment type="similarity">
    <text evidence="3">Belongs to the peptidase M50B family.</text>
</comment>
<evidence type="ECO:0000256" key="4">
    <source>
        <dbReference type="ARBA" id="ARBA00022670"/>
    </source>
</evidence>
<evidence type="ECO:0000313" key="13">
    <source>
        <dbReference type="EMBL" id="NLW36172.1"/>
    </source>
</evidence>
<keyword evidence="8 11" id="KW-1133">Transmembrane helix</keyword>
<evidence type="ECO:0000256" key="6">
    <source>
        <dbReference type="ARBA" id="ARBA00022801"/>
    </source>
</evidence>
<feature type="domain" description="Peptidase M50" evidence="12">
    <location>
        <begin position="8"/>
        <end position="236"/>
    </location>
</feature>
<keyword evidence="9" id="KW-0482">Metalloprotease</keyword>
<dbReference type="GO" id="GO:0004222">
    <property type="term" value="F:metalloendopeptidase activity"/>
    <property type="evidence" value="ECO:0007669"/>
    <property type="project" value="InterPro"/>
</dbReference>
<evidence type="ECO:0000256" key="3">
    <source>
        <dbReference type="ARBA" id="ARBA00007931"/>
    </source>
</evidence>
<proteinExistence type="inferred from homology"/>
<protein>
    <submittedName>
        <fullName evidence="13">Site-2 protease family protein</fullName>
    </submittedName>
</protein>
<evidence type="ECO:0000313" key="14">
    <source>
        <dbReference type="Proteomes" id="UP000777265"/>
    </source>
</evidence>
<evidence type="ECO:0000256" key="7">
    <source>
        <dbReference type="ARBA" id="ARBA00022833"/>
    </source>
</evidence>
<evidence type="ECO:0000256" key="5">
    <source>
        <dbReference type="ARBA" id="ARBA00022692"/>
    </source>
</evidence>
<evidence type="ECO:0000256" key="9">
    <source>
        <dbReference type="ARBA" id="ARBA00023049"/>
    </source>
</evidence>
<keyword evidence="4 13" id="KW-0645">Protease</keyword>
<dbReference type="GO" id="GO:0016020">
    <property type="term" value="C:membrane"/>
    <property type="evidence" value="ECO:0007669"/>
    <property type="project" value="UniProtKB-SubCell"/>
</dbReference>
<dbReference type="EMBL" id="JAAYEE010000219">
    <property type="protein sequence ID" value="NLW36172.1"/>
    <property type="molecule type" value="Genomic_DNA"/>
</dbReference>
<keyword evidence="10 11" id="KW-0472">Membrane</keyword>
<feature type="transmembrane region" description="Helical" evidence="11">
    <location>
        <begin position="123"/>
        <end position="145"/>
    </location>
</feature>
<gene>
    <name evidence="13" type="ORF">GXY80_11955</name>
</gene>
<dbReference type="STRING" id="909663.GCA_000512235_01147"/>
<keyword evidence="7" id="KW-0862">Zinc</keyword>
<dbReference type="InterPro" id="IPR004387">
    <property type="entry name" value="Pept_M50_Zn"/>
</dbReference>
<reference evidence="13" key="2">
    <citation type="submission" date="2020-01" db="EMBL/GenBank/DDBJ databases">
        <authorList>
            <person name="Campanaro S."/>
        </authorList>
    </citation>
    <scope>NUCLEOTIDE SEQUENCE</scope>
    <source>
        <strain evidence="13">AS06rmzACSIP_7</strain>
    </source>
</reference>
<reference evidence="13" key="1">
    <citation type="journal article" date="2020" name="Biotechnol. Biofuels">
        <title>New insights from the biogas microbiome by comprehensive genome-resolved metagenomics of nearly 1600 species originating from multiple anaerobic digesters.</title>
        <authorList>
            <person name="Campanaro S."/>
            <person name="Treu L."/>
            <person name="Rodriguez-R L.M."/>
            <person name="Kovalovszki A."/>
            <person name="Ziels R.M."/>
            <person name="Maus I."/>
            <person name="Zhu X."/>
            <person name="Kougias P.G."/>
            <person name="Basile A."/>
            <person name="Luo G."/>
            <person name="Schluter A."/>
            <person name="Konstantinidis K.T."/>
            <person name="Angelidaki I."/>
        </authorList>
    </citation>
    <scope>NUCLEOTIDE SEQUENCE</scope>
    <source>
        <strain evidence="13">AS06rmzACSIP_7</strain>
    </source>
</reference>
<dbReference type="InterPro" id="IPR008915">
    <property type="entry name" value="Peptidase_M50"/>
</dbReference>
<evidence type="ECO:0000256" key="8">
    <source>
        <dbReference type="ARBA" id="ARBA00022989"/>
    </source>
</evidence>
<dbReference type="GO" id="GO:0006508">
    <property type="term" value="P:proteolysis"/>
    <property type="evidence" value="ECO:0007669"/>
    <property type="project" value="UniProtKB-KW"/>
</dbReference>
<evidence type="ECO:0000256" key="11">
    <source>
        <dbReference type="SAM" id="Phobius"/>
    </source>
</evidence>
<comment type="cofactor">
    <cofactor evidence="1">
        <name>Zn(2+)</name>
        <dbReference type="ChEBI" id="CHEBI:29105"/>
    </cofactor>
</comment>
<feature type="transmembrane region" description="Helical" evidence="11">
    <location>
        <begin position="175"/>
        <end position="195"/>
    </location>
</feature>
<keyword evidence="5 11" id="KW-0812">Transmembrane</keyword>
<organism evidence="13 14">
    <name type="scientific">Syntrophorhabdus aromaticivorans</name>
    <dbReference type="NCBI Taxonomy" id="328301"/>
    <lineage>
        <taxon>Bacteria</taxon>
        <taxon>Pseudomonadati</taxon>
        <taxon>Thermodesulfobacteriota</taxon>
        <taxon>Syntrophorhabdia</taxon>
        <taxon>Syntrophorhabdales</taxon>
        <taxon>Syntrophorhabdaceae</taxon>
        <taxon>Syntrophorhabdus</taxon>
    </lineage>
</organism>
<dbReference type="PANTHER" id="PTHR42837:SF2">
    <property type="entry name" value="MEMBRANE METALLOPROTEASE ARASP2, CHLOROPLASTIC-RELATED"/>
    <property type="match status" value="1"/>
</dbReference>
<dbReference type="AlphaFoldDB" id="A0A351U2U1"/>